<evidence type="ECO:0000256" key="12">
    <source>
        <dbReference type="ARBA" id="ARBA00023201"/>
    </source>
</evidence>
<evidence type="ECO:0000313" key="19">
    <source>
        <dbReference type="EMBL" id="MFC5629169.1"/>
    </source>
</evidence>
<evidence type="ECO:0000256" key="11">
    <source>
        <dbReference type="ARBA" id="ARBA00023136"/>
    </source>
</evidence>
<dbReference type="Pfam" id="PF20501">
    <property type="entry name" value="MbhE"/>
    <property type="match status" value="1"/>
</dbReference>
<feature type="transmembrane region" description="Helical" evidence="14">
    <location>
        <begin position="652"/>
        <end position="670"/>
    </location>
</feature>
<keyword evidence="9" id="KW-0915">Sodium</keyword>
<keyword evidence="20" id="KW-1185">Reference proteome</keyword>
<organism evidence="19 20">
    <name type="scientific">Aliibacillus thermotolerans</name>
    <dbReference type="NCBI Taxonomy" id="1834418"/>
    <lineage>
        <taxon>Bacteria</taxon>
        <taxon>Bacillati</taxon>
        <taxon>Bacillota</taxon>
        <taxon>Bacilli</taxon>
        <taxon>Bacillales</taxon>
        <taxon>Bacillaceae</taxon>
        <taxon>Aliibacillus</taxon>
    </lineage>
</organism>
<feature type="domain" description="NADH:quinone oxidoreductase/Mrp antiporter transmembrane" evidence="15">
    <location>
        <begin position="129"/>
        <end position="420"/>
    </location>
</feature>
<evidence type="ECO:0000256" key="14">
    <source>
        <dbReference type="SAM" id="Phobius"/>
    </source>
</evidence>
<accession>A0ABW0UA69</accession>
<dbReference type="PANTHER" id="PTHR43373">
    <property type="entry name" value="NA(+)/H(+) ANTIPORTER SUBUNIT"/>
    <property type="match status" value="1"/>
</dbReference>
<feature type="transmembrane region" description="Helical" evidence="14">
    <location>
        <begin position="676"/>
        <end position="697"/>
    </location>
</feature>
<dbReference type="InterPro" id="IPR001516">
    <property type="entry name" value="Proton_antipo_N"/>
</dbReference>
<feature type="transmembrane region" description="Helical" evidence="14">
    <location>
        <begin position="709"/>
        <end position="731"/>
    </location>
</feature>
<keyword evidence="10" id="KW-0406">Ion transport</keyword>
<feature type="transmembrane region" description="Helical" evidence="14">
    <location>
        <begin position="134"/>
        <end position="154"/>
    </location>
</feature>
<evidence type="ECO:0000256" key="5">
    <source>
        <dbReference type="ARBA" id="ARBA00022475"/>
    </source>
</evidence>
<feature type="transmembrane region" description="Helical" evidence="14">
    <location>
        <begin position="72"/>
        <end position="100"/>
    </location>
</feature>
<keyword evidence="3" id="KW-0813">Transport</keyword>
<dbReference type="NCBIfam" id="NF009285">
    <property type="entry name" value="PRK12645.1"/>
    <property type="match status" value="1"/>
</dbReference>
<dbReference type="NCBIfam" id="TIGR00940">
    <property type="entry name" value="2a6301s01"/>
    <property type="match status" value="1"/>
</dbReference>
<proteinExistence type="inferred from homology"/>
<comment type="similarity">
    <text evidence="2">Belongs to the CPA3 antiporters (TC 2.A.63) subunit A family.</text>
</comment>
<evidence type="ECO:0000256" key="10">
    <source>
        <dbReference type="ARBA" id="ARBA00023065"/>
    </source>
</evidence>
<keyword evidence="7" id="KW-0375">Hydrogen ion transport</keyword>
<feature type="transmembrane region" description="Helical" evidence="14">
    <location>
        <begin position="530"/>
        <end position="547"/>
    </location>
</feature>
<feature type="domain" description="NADH-Ubiquinone oxidoreductase (complex I) chain 5 N-terminal" evidence="16">
    <location>
        <begin position="65"/>
        <end position="112"/>
    </location>
</feature>
<evidence type="ECO:0000256" key="4">
    <source>
        <dbReference type="ARBA" id="ARBA00022449"/>
    </source>
</evidence>
<dbReference type="Pfam" id="PF00662">
    <property type="entry name" value="Proton_antipo_N"/>
    <property type="match status" value="1"/>
</dbReference>
<protein>
    <submittedName>
        <fullName evidence="19">Na+/H+ antiporter subunit A</fullName>
    </submittedName>
</protein>
<dbReference type="InterPro" id="IPR050616">
    <property type="entry name" value="CPA3_Na-H_Antiporter_A"/>
</dbReference>
<gene>
    <name evidence="19" type="ORF">ACFPTR_09870</name>
</gene>
<evidence type="ECO:0000256" key="9">
    <source>
        <dbReference type="ARBA" id="ARBA00023053"/>
    </source>
</evidence>
<evidence type="ECO:0000259" key="18">
    <source>
        <dbReference type="Pfam" id="PF20501"/>
    </source>
</evidence>
<feature type="transmembrane region" description="Helical" evidence="14">
    <location>
        <begin position="32"/>
        <end position="52"/>
    </location>
</feature>
<keyword evidence="8 14" id="KW-1133">Transmembrane helix</keyword>
<evidence type="ECO:0000256" key="6">
    <source>
        <dbReference type="ARBA" id="ARBA00022692"/>
    </source>
</evidence>
<feature type="transmembrane region" description="Helical" evidence="14">
    <location>
        <begin position="166"/>
        <end position="188"/>
    </location>
</feature>
<dbReference type="InterPro" id="IPR005663">
    <property type="entry name" value="MrpA/MnhA1/PhaAB"/>
</dbReference>
<keyword evidence="5" id="KW-1003">Cell membrane</keyword>
<dbReference type="InterPro" id="IPR025383">
    <property type="entry name" value="MrpA_C/MbhD"/>
</dbReference>
<sequence>MSWIHFFILVPILFSVFIPILYKIFPRIHTGWFVLSIPIVLFIYFLQQVPSVMNQEPVLHTLSWISSLGIDFSVYLDGLGLLFSLIITGIGSLVILYSIYYMSKEREALHNFYVYLMLFMSSMLGVVLSDNVIVLYVFWEITSISSFLLIAYWYQRKGSRYGAQKSMLITIFGGLSMLAGFLLLSIVTDTFSIQAMIGMREEIFHHSLFLPAMLLILLGAFTKSAQFPFHIWLPDAMEAPTPISAYLHSATMVKAGIYLVARFTPIFGGATEWMWAVSICGLVTLFWGSFLAVKQTDLKALLAYSTVSQLGMIMSLLGVGSMALYPGTEEASILLSTAILAALFHLINHATFKGSLFMIVGIIDLETGTRDIRRLGGLMSIMPISFTITVIGGLSMAGLPPFNGFLSKEMFFTGMLNAAESIGSWTTLFPYVAWLASVFTFVYSLIIILKTFAGSYQPEKLDKKPAEPPVGMLIPPIILASFVVVFFFFPNTLSYTVLEPAMQSILPFLLNTGEQFHVHITAFHGWNMELLMTIGVVLFGTILFFTLKKWSAIYDHLPEKLNINDLYNAGLSGMEKFSSKIIDLHMTGYVRDYLVYLFTFVIVLIGSSALHFQVFSFHFQGNGPIEIYEIVLVVVMVLAALYVILSTSRVMAVIAVGAVGYMLSLFFVILRAPDLALTQLVVETITTTLFALCLIYLPKLKKEISRVRVKVTNLLIAIGVGLIFTLIGLSVQGHRLLPPISHYFEDAYELAGAKNMVNAILVDFRGYDTMFEVIVLLIAGLGVFTLIKLRPTSREEKE</sequence>
<dbReference type="PRINTS" id="PR01434">
    <property type="entry name" value="NADHDHGNASE5"/>
</dbReference>
<feature type="transmembrane region" description="Helical" evidence="14">
    <location>
        <begin position="203"/>
        <end position="222"/>
    </location>
</feature>
<feature type="transmembrane region" description="Helical" evidence="14">
    <location>
        <begin position="375"/>
        <end position="399"/>
    </location>
</feature>
<evidence type="ECO:0000256" key="8">
    <source>
        <dbReference type="ARBA" id="ARBA00022989"/>
    </source>
</evidence>
<evidence type="ECO:0000259" key="15">
    <source>
        <dbReference type="Pfam" id="PF00361"/>
    </source>
</evidence>
<feature type="transmembrane region" description="Helical" evidence="14">
    <location>
        <begin position="273"/>
        <end position="293"/>
    </location>
</feature>
<feature type="transmembrane region" description="Helical" evidence="14">
    <location>
        <begin position="300"/>
        <end position="325"/>
    </location>
</feature>
<evidence type="ECO:0000256" key="3">
    <source>
        <dbReference type="ARBA" id="ARBA00022448"/>
    </source>
</evidence>
<evidence type="ECO:0000256" key="13">
    <source>
        <dbReference type="RuleBase" id="RU000320"/>
    </source>
</evidence>
<feature type="transmembrane region" description="Helical" evidence="14">
    <location>
        <begin position="331"/>
        <end position="363"/>
    </location>
</feature>
<name>A0ABW0UA69_9BACI</name>
<keyword evidence="6 13" id="KW-0812">Transmembrane</keyword>
<feature type="domain" description="MrpA C-terminal/MbhE" evidence="18">
    <location>
        <begin position="711"/>
        <end position="792"/>
    </location>
</feature>
<dbReference type="RefSeq" id="WP_270898466.1">
    <property type="nucleotide sequence ID" value="NZ_JBHSPF010000055.1"/>
</dbReference>
<feature type="transmembrane region" description="Helical" evidence="14">
    <location>
        <begin position="593"/>
        <end position="615"/>
    </location>
</feature>
<dbReference type="PRINTS" id="PR01435">
    <property type="entry name" value="NPOXDRDTASE5"/>
</dbReference>
<evidence type="ECO:0000256" key="1">
    <source>
        <dbReference type="ARBA" id="ARBA00004651"/>
    </source>
</evidence>
<reference evidence="20" key="1">
    <citation type="journal article" date="2019" name="Int. J. Syst. Evol. Microbiol.">
        <title>The Global Catalogue of Microorganisms (GCM) 10K type strain sequencing project: providing services to taxonomists for standard genome sequencing and annotation.</title>
        <authorList>
            <consortium name="The Broad Institute Genomics Platform"/>
            <consortium name="The Broad Institute Genome Sequencing Center for Infectious Disease"/>
            <person name="Wu L."/>
            <person name="Ma J."/>
        </authorList>
    </citation>
    <scope>NUCLEOTIDE SEQUENCE [LARGE SCALE GENOMIC DNA]</scope>
    <source>
        <strain evidence="20">CGMCC 1.15790</strain>
    </source>
</reference>
<dbReference type="Pfam" id="PF00361">
    <property type="entry name" value="Proton_antipo_M"/>
    <property type="match status" value="1"/>
</dbReference>
<feature type="transmembrane region" description="Helical" evidence="14">
    <location>
        <begin position="770"/>
        <end position="789"/>
    </location>
</feature>
<keyword evidence="4" id="KW-0050">Antiport</keyword>
<feature type="transmembrane region" description="Helical" evidence="14">
    <location>
        <begin position="243"/>
        <end position="261"/>
    </location>
</feature>
<keyword evidence="11 14" id="KW-0472">Membrane</keyword>
<feature type="transmembrane region" description="Helical" evidence="14">
    <location>
        <begin position="431"/>
        <end position="449"/>
    </location>
</feature>
<evidence type="ECO:0000256" key="7">
    <source>
        <dbReference type="ARBA" id="ARBA00022781"/>
    </source>
</evidence>
<dbReference type="InterPro" id="IPR046806">
    <property type="entry name" value="MrpA_C/MbhE"/>
</dbReference>
<feature type="transmembrane region" description="Helical" evidence="14">
    <location>
        <begin position="112"/>
        <end position="128"/>
    </location>
</feature>
<evidence type="ECO:0000313" key="20">
    <source>
        <dbReference type="Proteomes" id="UP001596143"/>
    </source>
</evidence>
<keyword evidence="12" id="KW-0739">Sodium transport</keyword>
<dbReference type="PANTHER" id="PTHR43373:SF1">
    <property type="entry name" value="NA(+)_H(+) ANTIPORTER SUBUNIT A"/>
    <property type="match status" value="1"/>
</dbReference>
<dbReference type="InterPro" id="IPR001750">
    <property type="entry name" value="ND/Mrp_TM"/>
</dbReference>
<evidence type="ECO:0000259" key="17">
    <source>
        <dbReference type="Pfam" id="PF13244"/>
    </source>
</evidence>
<comment type="caution">
    <text evidence="19">The sequence shown here is derived from an EMBL/GenBank/DDBJ whole genome shotgun (WGS) entry which is preliminary data.</text>
</comment>
<dbReference type="EMBL" id="JBHSPF010000055">
    <property type="protein sequence ID" value="MFC5629169.1"/>
    <property type="molecule type" value="Genomic_DNA"/>
</dbReference>
<comment type="subcellular location">
    <subcellularLocation>
        <location evidence="1">Cell membrane</location>
        <topology evidence="1">Multi-pass membrane protein</topology>
    </subcellularLocation>
    <subcellularLocation>
        <location evidence="13">Membrane</location>
        <topology evidence="13">Multi-pass membrane protein</topology>
    </subcellularLocation>
</comment>
<dbReference type="Proteomes" id="UP001596143">
    <property type="component" value="Unassembled WGS sequence"/>
</dbReference>
<feature type="transmembrane region" description="Helical" evidence="14">
    <location>
        <begin position="470"/>
        <end position="489"/>
    </location>
</feature>
<evidence type="ECO:0000256" key="2">
    <source>
        <dbReference type="ARBA" id="ARBA00008483"/>
    </source>
</evidence>
<feature type="domain" description="MrpA C-terminal/MbhD" evidence="17">
    <location>
        <begin position="634"/>
        <end position="699"/>
    </location>
</feature>
<feature type="transmembrane region" description="Helical" evidence="14">
    <location>
        <begin position="6"/>
        <end position="25"/>
    </location>
</feature>
<evidence type="ECO:0000259" key="16">
    <source>
        <dbReference type="Pfam" id="PF00662"/>
    </source>
</evidence>
<feature type="transmembrane region" description="Helical" evidence="14">
    <location>
        <begin position="627"/>
        <end position="645"/>
    </location>
</feature>
<dbReference type="Pfam" id="PF13244">
    <property type="entry name" value="MbhD"/>
    <property type="match status" value="1"/>
</dbReference>